<evidence type="ECO:0000256" key="11">
    <source>
        <dbReference type="ARBA" id="ARBA00031911"/>
    </source>
</evidence>
<dbReference type="STRING" id="34027.SAMN05421829_11658"/>
<evidence type="ECO:0000313" key="15">
    <source>
        <dbReference type="EMBL" id="SIR46463.1"/>
    </source>
</evidence>
<evidence type="ECO:0000256" key="4">
    <source>
        <dbReference type="ARBA" id="ARBA00012239"/>
    </source>
</evidence>
<evidence type="ECO:0000256" key="6">
    <source>
        <dbReference type="ARBA" id="ARBA00022723"/>
    </source>
</evidence>
<comment type="function">
    <text evidence="2">Catalyzes the removal of elemental sulfur atoms from cysteine to produce alanine. Seems to participate in the biosynthesis of the nitrogenase metalloclusters by providing the inorganic sulfur required for the Fe-S core formation.</text>
</comment>
<keyword evidence="9" id="KW-0411">Iron-sulfur</keyword>
<dbReference type="Gene3D" id="1.10.260.50">
    <property type="match status" value="1"/>
</dbReference>
<reference evidence="16" key="1">
    <citation type="submission" date="2017-01" db="EMBL/GenBank/DDBJ databases">
        <authorList>
            <person name="Varghese N."/>
            <person name="Submissions S."/>
        </authorList>
    </citation>
    <scope>NUCLEOTIDE SEQUENCE [LARGE SCALE GENOMIC DNA]</scope>
    <source>
        <strain evidence="16">ATCC 51758</strain>
    </source>
</reference>
<dbReference type="InterPro" id="IPR015422">
    <property type="entry name" value="PyrdxlP-dep_Trfase_small"/>
</dbReference>
<dbReference type="PROSITE" id="PS00595">
    <property type="entry name" value="AA_TRANSFER_CLASS_5"/>
    <property type="match status" value="1"/>
</dbReference>
<evidence type="ECO:0000256" key="12">
    <source>
        <dbReference type="ARBA" id="ARBA00050776"/>
    </source>
</evidence>
<dbReference type="EMBL" id="FTMD01000016">
    <property type="protein sequence ID" value="SIR46463.1"/>
    <property type="molecule type" value="Genomic_DNA"/>
</dbReference>
<dbReference type="InterPro" id="IPR000192">
    <property type="entry name" value="Aminotrans_V_dom"/>
</dbReference>
<evidence type="ECO:0000256" key="10">
    <source>
        <dbReference type="ARBA" id="ARBA00023231"/>
    </source>
</evidence>
<dbReference type="InterPro" id="IPR015424">
    <property type="entry name" value="PyrdxlP-dep_Trfase"/>
</dbReference>
<dbReference type="EC" id="2.8.1.7" evidence="4"/>
<keyword evidence="8" id="KW-0408">Iron</keyword>
<dbReference type="PIRSF" id="PIRSF005572">
    <property type="entry name" value="NifS"/>
    <property type="match status" value="1"/>
</dbReference>
<evidence type="ECO:0000256" key="7">
    <source>
        <dbReference type="ARBA" id="ARBA00022898"/>
    </source>
</evidence>
<name>A0A1N7B5C5_9RHOO</name>
<keyword evidence="16" id="KW-1185">Reference proteome</keyword>
<dbReference type="InterPro" id="IPR015421">
    <property type="entry name" value="PyrdxlP-dep_Trfase_major"/>
</dbReference>
<evidence type="ECO:0000256" key="2">
    <source>
        <dbReference type="ARBA" id="ARBA00003120"/>
    </source>
</evidence>
<proteinExistence type="inferred from homology"/>
<evidence type="ECO:0000256" key="13">
    <source>
        <dbReference type="RuleBase" id="RU004504"/>
    </source>
</evidence>
<keyword evidence="10" id="KW-0535">Nitrogen fixation</keyword>
<dbReference type="GO" id="GO:0051536">
    <property type="term" value="F:iron-sulfur cluster binding"/>
    <property type="evidence" value="ECO:0007669"/>
    <property type="project" value="UniProtKB-KW"/>
</dbReference>
<dbReference type="Gene3D" id="3.90.1150.10">
    <property type="entry name" value="Aspartate Aminotransferase, domain 1"/>
    <property type="match status" value="1"/>
</dbReference>
<accession>A0A1N7B5C5</accession>
<protein>
    <recommendedName>
        <fullName evidence="4">cysteine desulfurase</fullName>
        <ecNumber evidence="4">2.8.1.7</ecNumber>
    </recommendedName>
    <alternativeName>
        <fullName evidence="11">Nitrogenase metalloclusters biosynthesis protein NifS</fullName>
    </alternativeName>
</protein>
<keyword evidence="7" id="KW-0663">Pyridoxal phosphate</keyword>
<gene>
    <name evidence="15" type="ORF">SAMN05421829_11658</name>
</gene>
<evidence type="ECO:0000256" key="5">
    <source>
        <dbReference type="ARBA" id="ARBA00022679"/>
    </source>
</evidence>
<comment type="cofactor">
    <cofactor evidence="1 13">
        <name>pyridoxal 5'-phosphate</name>
        <dbReference type="ChEBI" id="CHEBI:597326"/>
    </cofactor>
</comment>
<dbReference type="RefSeq" id="WP_076603843.1">
    <property type="nucleotide sequence ID" value="NZ_FTMD01000016.1"/>
</dbReference>
<dbReference type="InterPro" id="IPR020578">
    <property type="entry name" value="Aminotrans_V_PyrdxlP_BS"/>
</dbReference>
<sequence>MGAPIYLDHNATTRPAPEVIAAMTECLEHGWGNPSSAHRLGTEAKGRLNAARAQVAALIGAVAARIVFTASATEANHMAILGALAARPDRRHIVTSAVEHPSSLMLLRHLQSRGVRVTTLGVDAEGRLDRAALDAAIDDDTALVSLMWANNETGVLFPVAEIAEIAQRRGVLFHCDAVQAAGRVTIDLAQLPIDLLTLSAHKLHGPKGVGALHVRKDFALPPMVFGHQERGRRGGTENLAAIVGFGVAAQLAARAPTEDIPRLAALRDRLEFGLLQRIPQTRLNGAVAARIGNTTNLRFATVDAEIVLDRLDRAGICASSGSACAAGGSEPSPVLLAMGQSRAEALAALRFSLGRDTTTADIDRVLELLPCIVCPLVGEAA</sequence>
<feature type="domain" description="Aminotransferase class V" evidence="14">
    <location>
        <begin position="5"/>
        <end position="365"/>
    </location>
</feature>
<dbReference type="FunFam" id="3.40.640.10:FF:000084">
    <property type="entry name" value="IscS-like cysteine desulfurase"/>
    <property type="match status" value="1"/>
</dbReference>
<evidence type="ECO:0000256" key="1">
    <source>
        <dbReference type="ARBA" id="ARBA00001933"/>
    </source>
</evidence>
<dbReference type="AlphaFoldDB" id="A0A1N7B5C5"/>
<evidence type="ECO:0000256" key="9">
    <source>
        <dbReference type="ARBA" id="ARBA00023014"/>
    </source>
</evidence>
<evidence type="ECO:0000256" key="3">
    <source>
        <dbReference type="ARBA" id="ARBA00006490"/>
    </source>
</evidence>
<dbReference type="SUPFAM" id="SSF53383">
    <property type="entry name" value="PLP-dependent transferases"/>
    <property type="match status" value="1"/>
</dbReference>
<evidence type="ECO:0000313" key="16">
    <source>
        <dbReference type="Proteomes" id="UP000186819"/>
    </source>
</evidence>
<keyword evidence="5" id="KW-0808">Transferase</keyword>
<dbReference type="Pfam" id="PF00266">
    <property type="entry name" value="Aminotran_5"/>
    <property type="match status" value="1"/>
</dbReference>
<dbReference type="Proteomes" id="UP000186819">
    <property type="component" value="Unassembled WGS sequence"/>
</dbReference>
<dbReference type="PANTHER" id="PTHR11601">
    <property type="entry name" value="CYSTEINE DESULFURYLASE FAMILY MEMBER"/>
    <property type="match status" value="1"/>
</dbReference>
<dbReference type="GO" id="GO:0031071">
    <property type="term" value="F:cysteine desulfurase activity"/>
    <property type="evidence" value="ECO:0007669"/>
    <property type="project" value="UniProtKB-EC"/>
</dbReference>
<dbReference type="Gene3D" id="3.40.640.10">
    <property type="entry name" value="Type I PLP-dependent aspartate aminotransferase-like (Major domain)"/>
    <property type="match status" value="1"/>
</dbReference>
<evidence type="ECO:0000259" key="14">
    <source>
        <dbReference type="Pfam" id="PF00266"/>
    </source>
</evidence>
<dbReference type="OrthoDB" id="9808002at2"/>
<organism evidence="15 16">
    <name type="scientific">Aromatoleum tolulyticum</name>
    <dbReference type="NCBI Taxonomy" id="34027"/>
    <lineage>
        <taxon>Bacteria</taxon>
        <taxon>Pseudomonadati</taxon>
        <taxon>Pseudomonadota</taxon>
        <taxon>Betaproteobacteria</taxon>
        <taxon>Rhodocyclales</taxon>
        <taxon>Rhodocyclaceae</taxon>
        <taxon>Aromatoleum</taxon>
    </lineage>
</organism>
<dbReference type="GO" id="GO:0046872">
    <property type="term" value="F:metal ion binding"/>
    <property type="evidence" value="ECO:0007669"/>
    <property type="project" value="UniProtKB-KW"/>
</dbReference>
<dbReference type="InterPro" id="IPR016454">
    <property type="entry name" value="Cysteine_dSase"/>
</dbReference>
<evidence type="ECO:0000256" key="8">
    <source>
        <dbReference type="ARBA" id="ARBA00023004"/>
    </source>
</evidence>
<comment type="catalytic activity">
    <reaction evidence="12">
        <text>(sulfur carrier)-H + L-cysteine = (sulfur carrier)-SH + L-alanine</text>
        <dbReference type="Rhea" id="RHEA:43892"/>
        <dbReference type="Rhea" id="RHEA-COMP:14737"/>
        <dbReference type="Rhea" id="RHEA-COMP:14739"/>
        <dbReference type="ChEBI" id="CHEBI:29917"/>
        <dbReference type="ChEBI" id="CHEBI:35235"/>
        <dbReference type="ChEBI" id="CHEBI:57972"/>
        <dbReference type="ChEBI" id="CHEBI:64428"/>
        <dbReference type="EC" id="2.8.1.7"/>
    </reaction>
</comment>
<comment type="similarity">
    <text evidence="3">Belongs to the class-V pyridoxal-phosphate-dependent aminotransferase family. NifS/IscS subfamily.</text>
</comment>
<dbReference type="PANTHER" id="PTHR11601:SF34">
    <property type="entry name" value="CYSTEINE DESULFURASE"/>
    <property type="match status" value="1"/>
</dbReference>
<keyword evidence="6" id="KW-0479">Metal-binding</keyword>